<keyword evidence="5" id="KW-0130">Cell adhesion</keyword>
<comment type="caution">
    <text evidence="13">The sequence shown here is derived from an EMBL/GenBank/DDBJ whole genome shotgun (WGS) entry which is preliminary data.</text>
</comment>
<dbReference type="PROSITE" id="PS50835">
    <property type="entry name" value="IG_LIKE"/>
    <property type="match status" value="3"/>
</dbReference>
<evidence type="ECO:0000259" key="12">
    <source>
        <dbReference type="PROSITE" id="PS50900"/>
    </source>
</evidence>
<dbReference type="InterPro" id="IPR013783">
    <property type="entry name" value="Ig-like_fold"/>
</dbReference>
<feature type="domain" description="Ig-like" evidence="11">
    <location>
        <begin position="18"/>
        <end position="52"/>
    </location>
</feature>
<comment type="subcellular location">
    <subcellularLocation>
        <location evidence="1">Membrane</location>
        <topology evidence="1">Single-pass membrane protein</topology>
    </subcellularLocation>
</comment>
<dbReference type="SMART" id="SM00409">
    <property type="entry name" value="IG"/>
    <property type="match status" value="2"/>
</dbReference>
<dbReference type="InterPro" id="IPR013098">
    <property type="entry name" value="Ig_I-set"/>
</dbReference>
<evidence type="ECO:0000256" key="4">
    <source>
        <dbReference type="ARBA" id="ARBA00022737"/>
    </source>
</evidence>
<evidence type="ECO:0000256" key="1">
    <source>
        <dbReference type="ARBA" id="ARBA00004167"/>
    </source>
</evidence>
<evidence type="ECO:0008006" key="15">
    <source>
        <dbReference type="Google" id="ProtNLM"/>
    </source>
</evidence>
<gene>
    <name evidence="13" type="ORF">PYW07_008098</name>
</gene>
<keyword evidence="8" id="KW-1015">Disulfide bond</keyword>
<evidence type="ECO:0000256" key="8">
    <source>
        <dbReference type="ARBA" id="ARBA00023157"/>
    </source>
</evidence>
<evidence type="ECO:0000256" key="7">
    <source>
        <dbReference type="ARBA" id="ARBA00023136"/>
    </source>
</evidence>
<dbReference type="Gene3D" id="2.60.40.10">
    <property type="entry name" value="Immunoglobulins"/>
    <property type="match status" value="3"/>
</dbReference>
<dbReference type="Proteomes" id="UP001231518">
    <property type="component" value="Chromosome 20"/>
</dbReference>
<evidence type="ECO:0000256" key="3">
    <source>
        <dbReference type="ARBA" id="ARBA00022729"/>
    </source>
</evidence>
<evidence type="ECO:0000256" key="5">
    <source>
        <dbReference type="ARBA" id="ARBA00022889"/>
    </source>
</evidence>
<sequence length="410" mass="44563">MSTSESVECVGINLNGAPLALPQPEPQVAASEGGTATLRCLFHGNPPPKIAWKFGELTQECEALDCPYGVDRFMQDGCLRCVCREDPCIRANCQPTERCEAFAIRNPVSQEPEHSAKCVYDPVRTPAGIAGDENAAVTGELGQPLQVRCLAYGYPPPAVFWYRGYDGTMVPYHDAVYEAIGNVLLIRSLAIETLGEYTCQAYNGEGKAASWVVFVRAYMPEGVFIENELLVPRNTLPPRIRTQPPTSAGTTTTTTSTTTEAPRPLFTVPVSAHVSTPFSALNIGADLRLTCEIDGFPEPDVYWTKDGASIQPDARISITGSTIVSRLLVSRVTVADSGVYACHASNTYSSQSDTAQINVQQLTIPAKCMDDPFFANCDLIVRSKFCTHQYYGKFCCKSCVEAGQPTLKKK</sequence>
<evidence type="ECO:0000256" key="10">
    <source>
        <dbReference type="SAM" id="MobiDB-lite"/>
    </source>
</evidence>
<dbReference type="Pfam" id="PF08686">
    <property type="entry name" value="PLAC"/>
    <property type="match status" value="1"/>
</dbReference>
<organism evidence="13 14">
    <name type="scientific">Mythimna separata</name>
    <name type="common">Oriental armyworm</name>
    <name type="synonym">Pseudaletia separata</name>
    <dbReference type="NCBI Taxonomy" id="271217"/>
    <lineage>
        <taxon>Eukaryota</taxon>
        <taxon>Metazoa</taxon>
        <taxon>Ecdysozoa</taxon>
        <taxon>Arthropoda</taxon>
        <taxon>Hexapoda</taxon>
        <taxon>Insecta</taxon>
        <taxon>Pterygota</taxon>
        <taxon>Neoptera</taxon>
        <taxon>Endopterygota</taxon>
        <taxon>Lepidoptera</taxon>
        <taxon>Glossata</taxon>
        <taxon>Ditrysia</taxon>
        <taxon>Noctuoidea</taxon>
        <taxon>Noctuidae</taxon>
        <taxon>Noctuinae</taxon>
        <taxon>Hadenini</taxon>
        <taxon>Mythimna</taxon>
    </lineage>
</organism>
<dbReference type="PROSITE" id="PS50900">
    <property type="entry name" value="PLAC"/>
    <property type="match status" value="1"/>
</dbReference>
<dbReference type="CDD" id="cd00096">
    <property type="entry name" value="Ig"/>
    <property type="match status" value="1"/>
</dbReference>
<keyword evidence="2" id="KW-0812">Transmembrane</keyword>
<evidence type="ECO:0000256" key="9">
    <source>
        <dbReference type="ARBA" id="ARBA00023319"/>
    </source>
</evidence>
<feature type="domain" description="PLAC" evidence="12">
    <location>
        <begin position="364"/>
        <end position="403"/>
    </location>
</feature>
<dbReference type="EMBL" id="JARGEI010000011">
    <property type="protein sequence ID" value="KAJ8724118.1"/>
    <property type="molecule type" value="Genomic_DNA"/>
</dbReference>
<dbReference type="InterPro" id="IPR010909">
    <property type="entry name" value="PLAC"/>
</dbReference>
<evidence type="ECO:0000313" key="13">
    <source>
        <dbReference type="EMBL" id="KAJ8724118.1"/>
    </source>
</evidence>
<keyword evidence="9" id="KW-0393">Immunoglobulin domain</keyword>
<dbReference type="InterPro" id="IPR003599">
    <property type="entry name" value="Ig_sub"/>
</dbReference>
<name>A0AAD7YRP8_MYTSE</name>
<dbReference type="GO" id="GO:0005886">
    <property type="term" value="C:plasma membrane"/>
    <property type="evidence" value="ECO:0007669"/>
    <property type="project" value="TreeGrafter"/>
</dbReference>
<keyword evidence="7" id="KW-0472">Membrane</keyword>
<dbReference type="SMART" id="SM00408">
    <property type="entry name" value="IGc2"/>
    <property type="match status" value="2"/>
</dbReference>
<keyword evidence="4" id="KW-0677">Repeat</keyword>
<dbReference type="PANTHER" id="PTHR45080:SF8">
    <property type="entry name" value="IG-LIKE DOMAIN-CONTAINING PROTEIN"/>
    <property type="match status" value="1"/>
</dbReference>
<feature type="compositionally biased region" description="Low complexity" evidence="10">
    <location>
        <begin position="242"/>
        <end position="259"/>
    </location>
</feature>
<dbReference type="FunFam" id="2.60.40.10:FF:000017">
    <property type="entry name" value="Down syndrome cell adhesion molecule b"/>
    <property type="match status" value="1"/>
</dbReference>
<dbReference type="GO" id="GO:0048812">
    <property type="term" value="P:neuron projection morphogenesis"/>
    <property type="evidence" value="ECO:0007669"/>
    <property type="project" value="UniProtKB-ARBA"/>
</dbReference>
<keyword evidence="3" id="KW-0732">Signal</keyword>
<dbReference type="GO" id="GO:0007156">
    <property type="term" value="P:homophilic cell adhesion via plasma membrane adhesion molecules"/>
    <property type="evidence" value="ECO:0007669"/>
    <property type="project" value="TreeGrafter"/>
</dbReference>
<dbReference type="InterPro" id="IPR050958">
    <property type="entry name" value="Cell_Adh-Cytoskel_Orgn"/>
</dbReference>
<evidence type="ECO:0000256" key="2">
    <source>
        <dbReference type="ARBA" id="ARBA00022692"/>
    </source>
</evidence>
<feature type="domain" description="Ig-like" evidence="11">
    <location>
        <begin position="122"/>
        <end position="210"/>
    </location>
</feature>
<dbReference type="Pfam" id="PF07679">
    <property type="entry name" value="I-set"/>
    <property type="match status" value="1"/>
</dbReference>
<dbReference type="PANTHER" id="PTHR45080">
    <property type="entry name" value="CONTACTIN 5"/>
    <property type="match status" value="1"/>
</dbReference>
<dbReference type="InterPro" id="IPR003598">
    <property type="entry name" value="Ig_sub2"/>
</dbReference>
<dbReference type="InterPro" id="IPR007110">
    <property type="entry name" value="Ig-like_dom"/>
</dbReference>
<dbReference type="InterPro" id="IPR036179">
    <property type="entry name" value="Ig-like_dom_sf"/>
</dbReference>
<dbReference type="SUPFAM" id="SSF48726">
    <property type="entry name" value="Immunoglobulin"/>
    <property type="match status" value="3"/>
</dbReference>
<dbReference type="AlphaFoldDB" id="A0AAD7YRP8"/>
<keyword evidence="6" id="KW-1133">Transmembrane helix</keyword>
<accession>A0AAD7YRP8</accession>
<protein>
    <recommendedName>
        <fullName evidence="15">Papilin</fullName>
    </recommendedName>
</protein>
<proteinExistence type="predicted"/>
<evidence type="ECO:0000313" key="14">
    <source>
        <dbReference type="Proteomes" id="UP001231518"/>
    </source>
</evidence>
<evidence type="ECO:0000259" key="11">
    <source>
        <dbReference type="PROSITE" id="PS50835"/>
    </source>
</evidence>
<evidence type="ECO:0000256" key="6">
    <source>
        <dbReference type="ARBA" id="ARBA00022989"/>
    </source>
</evidence>
<feature type="domain" description="Ig-like" evidence="11">
    <location>
        <begin position="269"/>
        <end position="358"/>
    </location>
</feature>
<dbReference type="Pfam" id="PF13927">
    <property type="entry name" value="Ig_3"/>
    <property type="match status" value="1"/>
</dbReference>
<reference evidence="13" key="1">
    <citation type="submission" date="2023-03" db="EMBL/GenBank/DDBJ databases">
        <title>Chromosome-level genomes of two armyworms, Mythimna separata and Mythimna loreyi, provide insights into the biosynthesis and reception of sex pheromones.</title>
        <authorList>
            <person name="Zhao H."/>
        </authorList>
    </citation>
    <scope>NUCLEOTIDE SEQUENCE</scope>
    <source>
        <strain evidence="13">BeijingLab</strain>
        <tissue evidence="13">Pupa</tissue>
    </source>
</reference>
<keyword evidence="14" id="KW-1185">Reference proteome</keyword>
<feature type="region of interest" description="Disordered" evidence="10">
    <location>
        <begin position="235"/>
        <end position="261"/>
    </location>
</feature>